<evidence type="ECO:0000313" key="1">
    <source>
        <dbReference type="EMBL" id="KZV47066.1"/>
    </source>
</evidence>
<gene>
    <name evidence="1" type="ORF">F511_11972</name>
</gene>
<organism evidence="1 2">
    <name type="scientific">Dorcoceras hygrometricum</name>
    <dbReference type="NCBI Taxonomy" id="472368"/>
    <lineage>
        <taxon>Eukaryota</taxon>
        <taxon>Viridiplantae</taxon>
        <taxon>Streptophyta</taxon>
        <taxon>Embryophyta</taxon>
        <taxon>Tracheophyta</taxon>
        <taxon>Spermatophyta</taxon>
        <taxon>Magnoliopsida</taxon>
        <taxon>eudicotyledons</taxon>
        <taxon>Gunneridae</taxon>
        <taxon>Pentapetalae</taxon>
        <taxon>asterids</taxon>
        <taxon>lamiids</taxon>
        <taxon>Lamiales</taxon>
        <taxon>Gesneriaceae</taxon>
        <taxon>Didymocarpoideae</taxon>
        <taxon>Trichosporeae</taxon>
        <taxon>Loxocarpinae</taxon>
        <taxon>Dorcoceras</taxon>
    </lineage>
</organism>
<dbReference type="EMBL" id="KQ995323">
    <property type="protein sequence ID" value="KZV47066.1"/>
    <property type="molecule type" value="Genomic_DNA"/>
</dbReference>
<keyword evidence="2" id="KW-1185">Reference proteome</keyword>
<proteinExistence type="predicted"/>
<sequence>MKPVDARQVEKSARDAALQGRMNVLLVTFQYIQHNSSTIPNDQNTPTTTIREIMSIGHTRETRRHKSVQGRNIQFSLQQAKYIKIMQFKVGLHAPVFEGFVKTPHIPRGELHDETEASSGSPYL</sequence>
<accession>A0A2Z7CQG6</accession>
<reference evidence="1 2" key="1">
    <citation type="journal article" date="2015" name="Proc. Natl. Acad. Sci. U.S.A.">
        <title>The resurrection genome of Boea hygrometrica: A blueprint for survival of dehydration.</title>
        <authorList>
            <person name="Xiao L."/>
            <person name="Yang G."/>
            <person name="Zhang L."/>
            <person name="Yang X."/>
            <person name="Zhao S."/>
            <person name="Ji Z."/>
            <person name="Zhou Q."/>
            <person name="Hu M."/>
            <person name="Wang Y."/>
            <person name="Chen M."/>
            <person name="Xu Y."/>
            <person name="Jin H."/>
            <person name="Xiao X."/>
            <person name="Hu G."/>
            <person name="Bao F."/>
            <person name="Hu Y."/>
            <person name="Wan P."/>
            <person name="Li L."/>
            <person name="Deng X."/>
            <person name="Kuang T."/>
            <person name="Xiang C."/>
            <person name="Zhu J.K."/>
            <person name="Oliver M.J."/>
            <person name="He Y."/>
        </authorList>
    </citation>
    <scope>NUCLEOTIDE SEQUENCE [LARGE SCALE GENOMIC DNA]</scope>
    <source>
        <strain evidence="2">cv. XS01</strain>
    </source>
</reference>
<dbReference type="Proteomes" id="UP000250235">
    <property type="component" value="Unassembled WGS sequence"/>
</dbReference>
<evidence type="ECO:0000313" key="2">
    <source>
        <dbReference type="Proteomes" id="UP000250235"/>
    </source>
</evidence>
<dbReference type="AlphaFoldDB" id="A0A2Z7CQG6"/>
<protein>
    <submittedName>
        <fullName evidence="1">Uncharacterized protein</fullName>
    </submittedName>
</protein>
<name>A0A2Z7CQG6_9LAMI</name>